<proteinExistence type="predicted"/>
<evidence type="ECO:0000313" key="1">
    <source>
        <dbReference type="EMBL" id="GAF99713.1"/>
    </source>
</evidence>
<gene>
    <name evidence="1" type="ORF">S01H1_43236</name>
</gene>
<reference evidence="1" key="1">
    <citation type="journal article" date="2014" name="Front. Microbiol.">
        <title>High frequency of phylogenetically diverse reductive dehalogenase-homologous genes in deep subseafloor sedimentary metagenomes.</title>
        <authorList>
            <person name="Kawai M."/>
            <person name="Futagami T."/>
            <person name="Toyoda A."/>
            <person name="Takaki Y."/>
            <person name="Nishi S."/>
            <person name="Hori S."/>
            <person name="Arai W."/>
            <person name="Tsubouchi T."/>
            <person name="Morono Y."/>
            <person name="Uchiyama I."/>
            <person name="Ito T."/>
            <person name="Fujiyama A."/>
            <person name="Inagaki F."/>
            <person name="Takami H."/>
        </authorList>
    </citation>
    <scope>NUCLEOTIDE SEQUENCE</scope>
    <source>
        <strain evidence="1">Expedition CK06-06</strain>
    </source>
</reference>
<sequence>MLSLLSNYIYNKCLSSPIDDFNSGLAYTYQDDLTIINMIKNKDEIAYIGKKIGRKVSAIKSRIKILISIIHIDVESDYIYNLFNNNDKGVNLTKHYKCKLNKETNKYMLISVKDV</sequence>
<dbReference type="AlphaFoldDB" id="X0U1Q4"/>
<name>X0U1Q4_9ZZZZ</name>
<accession>X0U1Q4</accession>
<feature type="non-terminal residue" evidence="1">
    <location>
        <position position="115"/>
    </location>
</feature>
<dbReference type="EMBL" id="BARS01027538">
    <property type="protein sequence ID" value="GAF99713.1"/>
    <property type="molecule type" value="Genomic_DNA"/>
</dbReference>
<protein>
    <submittedName>
        <fullName evidence="1">Uncharacterized protein</fullName>
    </submittedName>
</protein>
<organism evidence="1">
    <name type="scientific">marine sediment metagenome</name>
    <dbReference type="NCBI Taxonomy" id="412755"/>
    <lineage>
        <taxon>unclassified sequences</taxon>
        <taxon>metagenomes</taxon>
        <taxon>ecological metagenomes</taxon>
    </lineage>
</organism>
<comment type="caution">
    <text evidence="1">The sequence shown here is derived from an EMBL/GenBank/DDBJ whole genome shotgun (WGS) entry which is preliminary data.</text>
</comment>